<keyword evidence="10" id="KW-1185">Reference proteome</keyword>
<keyword evidence="7" id="KW-0732">Signal</keyword>
<feature type="active site" description="Nucleophile" evidence="6">
    <location>
        <position position="136"/>
    </location>
</feature>
<evidence type="ECO:0000256" key="1">
    <source>
        <dbReference type="ARBA" id="ARBA00004752"/>
    </source>
</evidence>
<dbReference type="CDD" id="cd16913">
    <property type="entry name" value="YkuD_like"/>
    <property type="match status" value="1"/>
</dbReference>
<organism evidence="9 10">
    <name type="scientific">Priestia endophytica DSM 13796</name>
    <dbReference type="NCBI Taxonomy" id="1121089"/>
    <lineage>
        <taxon>Bacteria</taxon>
        <taxon>Bacillati</taxon>
        <taxon>Bacillota</taxon>
        <taxon>Bacilli</taxon>
        <taxon>Bacillales</taxon>
        <taxon>Bacillaceae</taxon>
        <taxon>Priestia</taxon>
    </lineage>
</organism>
<feature type="domain" description="L,D-TPase catalytic" evidence="8">
    <location>
        <begin position="36"/>
        <end position="160"/>
    </location>
</feature>
<comment type="caution">
    <text evidence="9">The sequence shown here is derived from an EMBL/GenBank/DDBJ whole genome shotgun (WGS) entry which is preliminary data.</text>
</comment>
<keyword evidence="2" id="KW-0808">Transferase</keyword>
<name>A0A1I6BHS7_9BACI</name>
<gene>
    <name evidence="9" type="ORF">SAMN02745910_03621</name>
</gene>
<feature type="active site" description="Proton donor/acceptor" evidence="6">
    <location>
        <position position="120"/>
    </location>
</feature>
<sequence>MKHMLLKSMTIFILLMVSLCGIAGEQTEASTTDDQDLIIVNKYYNKIAYFRNGSLEMLEPVATGMSWDKTPVGFFKIVNKIKNRPYYIGNIPGGDSRNPLGKRWLGINANGTSGDTYAIHGNNNPNSIGKYVSQGCIRMDNTAIEKLFNQVQVGTPVVITYSYKSFGELTDLYGYDIRS</sequence>
<dbReference type="Proteomes" id="UP000182762">
    <property type="component" value="Unassembled WGS sequence"/>
</dbReference>
<dbReference type="Gene3D" id="2.40.440.10">
    <property type="entry name" value="L,D-transpeptidase catalytic domain-like"/>
    <property type="match status" value="1"/>
</dbReference>
<evidence type="ECO:0000256" key="4">
    <source>
        <dbReference type="ARBA" id="ARBA00022984"/>
    </source>
</evidence>
<dbReference type="GeneID" id="93712214"/>
<proteinExistence type="predicted"/>
<comment type="pathway">
    <text evidence="1 6">Cell wall biogenesis; peptidoglycan biosynthesis.</text>
</comment>
<protein>
    <submittedName>
        <fullName evidence="9">L,D-transpeptidase catalytic domain</fullName>
    </submittedName>
</protein>
<evidence type="ECO:0000313" key="9">
    <source>
        <dbReference type="EMBL" id="SFQ80502.1"/>
    </source>
</evidence>
<keyword evidence="4 6" id="KW-0573">Peptidoglycan synthesis</keyword>
<dbReference type="PROSITE" id="PS52029">
    <property type="entry name" value="LD_TPASE"/>
    <property type="match status" value="1"/>
</dbReference>
<dbReference type="RefSeq" id="WP_061806057.1">
    <property type="nucleotide sequence ID" value="NZ_FOXX01000010.1"/>
</dbReference>
<dbReference type="Pfam" id="PF03734">
    <property type="entry name" value="YkuD"/>
    <property type="match status" value="1"/>
</dbReference>
<evidence type="ECO:0000256" key="2">
    <source>
        <dbReference type="ARBA" id="ARBA00022679"/>
    </source>
</evidence>
<evidence type="ECO:0000256" key="7">
    <source>
        <dbReference type="SAM" id="SignalP"/>
    </source>
</evidence>
<dbReference type="InterPro" id="IPR050979">
    <property type="entry name" value="LD-transpeptidase"/>
</dbReference>
<evidence type="ECO:0000256" key="5">
    <source>
        <dbReference type="ARBA" id="ARBA00023316"/>
    </source>
</evidence>
<feature type="chain" id="PRO_5045349519" evidence="7">
    <location>
        <begin position="24"/>
        <end position="179"/>
    </location>
</feature>
<dbReference type="PANTHER" id="PTHR30582:SF4">
    <property type="entry name" value="L,D-TRANSPEPTIDASE YQJB-RELATED"/>
    <property type="match status" value="1"/>
</dbReference>
<accession>A0A1I6BHS7</accession>
<dbReference type="SUPFAM" id="SSF141523">
    <property type="entry name" value="L,D-transpeptidase catalytic domain-like"/>
    <property type="match status" value="1"/>
</dbReference>
<keyword evidence="3 6" id="KW-0133">Cell shape</keyword>
<evidence type="ECO:0000256" key="6">
    <source>
        <dbReference type="PROSITE-ProRule" id="PRU01373"/>
    </source>
</evidence>
<dbReference type="InterPro" id="IPR038063">
    <property type="entry name" value="Transpep_catalytic_dom"/>
</dbReference>
<dbReference type="InterPro" id="IPR005490">
    <property type="entry name" value="LD_TPept_cat_dom"/>
</dbReference>
<dbReference type="PANTHER" id="PTHR30582">
    <property type="entry name" value="L,D-TRANSPEPTIDASE"/>
    <property type="match status" value="1"/>
</dbReference>
<feature type="signal peptide" evidence="7">
    <location>
        <begin position="1"/>
        <end position="23"/>
    </location>
</feature>
<evidence type="ECO:0000259" key="8">
    <source>
        <dbReference type="PROSITE" id="PS52029"/>
    </source>
</evidence>
<dbReference type="EMBL" id="FOXX01000010">
    <property type="protein sequence ID" value="SFQ80502.1"/>
    <property type="molecule type" value="Genomic_DNA"/>
</dbReference>
<reference evidence="9 10" key="1">
    <citation type="submission" date="2016-10" db="EMBL/GenBank/DDBJ databases">
        <authorList>
            <person name="Varghese N."/>
            <person name="Submissions S."/>
        </authorList>
    </citation>
    <scope>NUCLEOTIDE SEQUENCE [LARGE SCALE GENOMIC DNA]</scope>
    <source>
        <strain evidence="9 10">DSM 13796</strain>
    </source>
</reference>
<evidence type="ECO:0000313" key="10">
    <source>
        <dbReference type="Proteomes" id="UP000182762"/>
    </source>
</evidence>
<evidence type="ECO:0000256" key="3">
    <source>
        <dbReference type="ARBA" id="ARBA00022960"/>
    </source>
</evidence>
<keyword evidence="5 6" id="KW-0961">Cell wall biogenesis/degradation</keyword>